<dbReference type="FunFam" id="4.10.280.10:FF:000035">
    <property type="entry name" value="Pancreas-specific transcription factor 1a"/>
    <property type="match status" value="1"/>
</dbReference>
<evidence type="ECO:0000313" key="7">
    <source>
        <dbReference type="EMBL" id="KAL3310518.1"/>
    </source>
</evidence>
<evidence type="ECO:0000259" key="6">
    <source>
        <dbReference type="PROSITE" id="PS50888"/>
    </source>
</evidence>
<evidence type="ECO:0000256" key="5">
    <source>
        <dbReference type="SAM" id="MobiDB-lite"/>
    </source>
</evidence>
<dbReference type="Gene3D" id="4.10.280.10">
    <property type="entry name" value="Helix-loop-helix DNA-binding domain"/>
    <property type="match status" value="1"/>
</dbReference>
<sequence>MAFSKENLHLDFHNHFHNYSSTLDLTSTDCQLFNGHGTSIALRGECKDGIEDEYFMSSSISSEEEFNEECFPEDWVSVYEPASKLCRPGSIDRCPRNSLKRKQDQRQAANTRERRRMQSINKAFEGLRKHIPTMPYEKRLSKVDTLRVAIGYIYFLQELIENQDEAKTDSDMSLDLSEQTNTESSEVTDSRSEEGRKAEANRCNEKCAADLHSWLFSKSAFYNTSKQLGMARLSNLRKPKSKSKTPPQPESPRLVLKLSPESLDLAIKMHPGLDAADCLRILLGHSISWHRDKCDFGNSDNDNRFVRSKLWTIPETVAKEN</sequence>
<dbReference type="InterPro" id="IPR050283">
    <property type="entry name" value="E-box_TF_Regulators"/>
</dbReference>
<dbReference type="InterPro" id="IPR036638">
    <property type="entry name" value="HLH_DNA-bd_sf"/>
</dbReference>
<protein>
    <recommendedName>
        <fullName evidence="6">BHLH domain-containing protein</fullName>
    </recommendedName>
</protein>
<evidence type="ECO:0000313" key="8">
    <source>
        <dbReference type="Proteomes" id="UP001626550"/>
    </source>
</evidence>
<organism evidence="7 8">
    <name type="scientific">Cichlidogyrus casuarinus</name>
    <dbReference type="NCBI Taxonomy" id="1844966"/>
    <lineage>
        <taxon>Eukaryota</taxon>
        <taxon>Metazoa</taxon>
        <taxon>Spiralia</taxon>
        <taxon>Lophotrochozoa</taxon>
        <taxon>Platyhelminthes</taxon>
        <taxon>Monogenea</taxon>
        <taxon>Monopisthocotylea</taxon>
        <taxon>Dactylogyridea</taxon>
        <taxon>Ancyrocephalidae</taxon>
        <taxon>Cichlidogyrus</taxon>
    </lineage>
</organism>
<comment type="caution">
    <text evidence="7">The sequence shown here is derived from an EMBL/GenBank/DDBJ whole genome shotgun (WGS) entry which is preliminary data.</text>
</comment>
<dbReference type="GO" id="GO:0003677">
    <property type="term" value="F:DNA binding"/>
    <property type="evidence" value="ECO:0007669"/>
    <property type="project" value="UniProtKB-KW"/>
</dbReference>
<gene>
    <name evidence="7" type="ORF">Ciccas_010917</name>
</gene>
<reference evidence="7 8" key="1">
    <citation type="submission" date="2024-11" db="EMBL/GenBank/DDBJ databases">
        <title>Adaptive evolution of stress response genes in parasites aligns with host niche diversity.</title>
        <authorList>
            <person name="Hahn C."/>
            <person name="Resl P."/>
        </authorList>
    </citation>
    <scope>NUCLEOTIDE SEQUENCE [LARGE SCALE GENOMIC DNA]</scope>
    <source>
        <strain evidence="7">EGGRZ-B1_66</strain>
        <tissue evidence="7">Body</tissue>
    </source>
</reference>
<dbReference type="Pfam" id="PF00010">
    <property type="entry name" value="HLH"/>
    <property type="match status" value="1"/>
</dbReference>
<proteinExistence type="predicted"/>
<dbReference type="InterPro" id="IPR011598">
    <property type="entry name" value="bHLH_dom"/>
</dbReference>
<evidence type="ECO:0000256" key="2">
    <source>
        <dbReference type="ARBA" id="ARBA00023125"/>
    </source>
</evidence>
<evidence type="ECO:0000256" key="1">
    <source>
        <dbReference type="ARBA" id="ARBA00023015"/>
    </source>
</evidence>
<feature type="region of interest" description="Disordered" evidence="5">
    <location>
        <begin position="233"/>
        <end position="253"/>
    </location>
</feature>
<dbReference type="SMART" id="SM00353">
    <property type="entry name" value="HLH"/>
    <property type="match status" value="1"/>
</dbReference>
<evidence type="ECO:0000256" key="4">
    <source>
        <dbReference type="ARBA" id="ARBA00023242"/>
    </source>
</evidence>
<feature type="region of interest" description="Disordered" evidence="5">
    <location>
        <begin position="170"/>
        <end position="198"/>
    </location>
</feature>
<dbReference type="SUPFAM" id="SSF47459">
    <property type="entry name" value="HLH, helix-loop-helix DNA-binding domain"/>
    <property type="match status" value="1"/>
</dbReference>
<dbReference type="Proteomes" id="UP001626550">
    <property type="component" value="Unassembled WGS sequence"/>
</dbReference>
<feature type="compositionally biased region" description="Polar residues" evidence="5">
    <location>
        <begin position="176"/>
        <end position="187"/>
    </location>
</feature>
<keyword evidence="4" id="KW-0539">Nucleus</keyword>
<dbReference type="EMBL" id="JBJKFK010002882">
    <property type="protein sequence ID" value="KAL3310518.1"/>
    <property type="molecule type" value="Genomic_DNA"/>
</dbReference>
<dbReference type="PANTHER" id="PTHR23349:SF112">
    <property type="entry name" value="48 RELATED 1, ISOFORM B"/>
    <property type="match status" value="1"/>
</dbReference>
<keyword evidence="2" id="KW-0238">DNA-binding</keyword>
<feature type="compositionally biased region" description="Basic and acidic residues" evidence="5">
    <location>
        <begin position="188"/>
        <end position="198"/>
    </location>
</feature>
<accession>A0ABD2PTX2</accession>
<keyword evidence="3" id="KW-0804">Transcription</keyword>
<dbReference type="PANTHER" id="PTHR23349">
    <property type="entry name" value="BASIC HELIX-LOOP-HELIX TRANSCRIPTION FACTOR, TWIST"/>
    <property type="match status" value="1"/>
</dbReference>
<name>A0ABD2PTX2_9PLAT</name>
<keyword evidence="8" id="KW-1185">Reference proteome</keyword>
<dbReference type="CDD" id="cd11417">
    <property type="entry name" value="bHLH_TS_PTF1A"/>
    <property type="match status" value="1"/>
</dbReference>
<feature type="region of interest" description="Disordered" evidence="5">
    <location>
        <begin position="96"/>
        <end position="115"/>
    </location>
</feature>
<evidence type="ECO:0000256" key="3">
    <source>
        <dbReference type="ARBA" id="ARBA00023163"/>
    </source>
</evidence>
<feature type="domain" description="BHLH" evidence="6">
    <location>
        <begin position="104"/>
        <end position="156"/>
    </location>
</feature>
<dbReference type="PROSITE" id="PS50888">
    <property type="entry name" value="BHLH"/>
    <property type="match status" value="1"/>
</dbReference>
<dbReference type="AlphaFoldDB" id="A0ABD2PTX2"/>
<keyword evidence="1" id="KW-0805">Transcription regulation</keyword>